<proteinExistence type="inferred from homology"/>
<dbReference type="InterPro" id="IPR036412">
    <property type="entry name" value="HAD-like_sf"/>
</dbReference>
<keyword evidence="5" id="KW-1185">Reference proteome</keyword>
<feature type="compositionally biased region" description="Basic and acidic residues" evidence="2">
    <location>
        <begin position="164"/>
        <end position="174"/>
    </location>
</feature>
<dbReference type="SMART" id="SM00775">
    <property type="entry name" value="LNS2"/>
    <property type="match status" value="1"/>
</dbReference>
<comment type="similarity">
    <text evidence="1">Belongs to the lipin family.</text>
</comment>
<dbReference type="InterPro" id="IPR007651">
    <property type="entry name" value="Lipin_N"/>
</dbReference>
<feature type="domain" description="LNS2/PITP" evidence="3">
    <location>
        <begin position="767"/>
        <end position="923"/>
    </location>
</feature>
<feature type="compositionally biased region" description="Polar residues" evidence="2">
    <location>
        <begin position="180"/>
        <end position="196"/>
    </location>
</feature>
<gene>
    <name evidence="4" type="ORF">PtA15_6A571</name>
</gene>
<feature type="compositionally biased region" description="Basic and acidic residues" evidence="2">
    <location>
        <begin position="1130"/>
        <end position="1146"/>
    </location>
</feature>
<evidence type="ECO:0000256" key="1">
    <source>
        <dbReference type="ARBA" id="ARBA00005476"/>
    </source>
</evidence>
<feature type="region of interest" description="Disordered" evidence="2">
    <location>
        <begin position="1024"/>
        <end position="1169"/>
    </location>
</feature>
<protein>
    <recommendedName>
        <fullName evidence="3">LNS2/PITP domain-containing protein</fullName>
    </recommendedName>
</protein>
<evidence type="ECO:0000313" key="5">
    <source>
        <dbReference type="Proteomes" id="UP001164743"/>
    </source>
</evidence>
<feature type="compositionally biased region" description="Polar residues" evidence="2">
    <location>
        <begin position="261"/>
        <end position="270"/>
    </location>
</feature>
<feature type="compositionally biased region" description="Polar residues" evidence="2">
    <location>
        <begin position="550"/>
        <end position="560"/>
    </location>
</feature>
<evidence type="ECO:0000256" key="2">
    <source>
        <dbReference type="SAM" id="MobiDB-lite"/>
    </source>
</evidence>
<sequence length="1169" mass="128684">MSWIGRAISSVGQYYKEINPATLSGAIDVIVVENKRPASKEKKDDSPSEELIDLACSPWHVRFGKLSVLRPVERKVRILINGEPAPFSMKIGDTGEAFFVFETDVEDLPDDLQTSPLVSPVLKSTDTPSARAQDSTTHQTLETVPDFADLGEPQLESSQVKRNPSRDPPQKGQDDPPPTSLDNEQNSTSLEPTNECSQEEKPEQKVPSDQPDLTSDENSWLREGELAPSLKRGLEGSVSESPQHDSVSAGKMKQSLKLKRSNSIPDSSAPQADRLDEVVPHTASSLPTADLMLDMDGYKMPHEAPHRGERNPGDPTLDPSSRDDDFNDDAGDSDDKREDPTIDLQENLVMEFTTALLRCSETINRCFFGASGSHPELETNENVIVHVAENEPGSGGATENDCDGLIIVEEVEDKNGFRGFDRFKIQSNGTWHVFEISLFSVSHDDQNPAGISSQRRTSRSNHSRHYNHQKFKENRLTFEDFFGLKSDPAVEGSLRKDLLDDETNFIVRYNERYTLTWENASTALTSLGICRKSVINLSQAQLNKVVRSASRNETSANGGSSPFLDGSKSGANGPDRLGSDNSTHPDSSSPQPSPSYTRPWTRWWYRSDRLIPTGPNHQRMSSAASADTWSQDKPVSSPTAGNATSIKVSPPTSPPDTPRSMPGTTCSKFVSDEKIGPTGDESANKPSSSAATLDTQNQASEQEDQSTGLTTASHKTYAKTLRLTSDQLKQLGLKKGVNQVSFSVRSSYSGYAVCTSRIFLWEADYKICISDIDGTITKSDALGHVFNMIGRDWTHAGVAKLYTDIARNGYKVMYLTSRAIGQANTTREYLKGINQMGFVLPEGPVIMSPDRLMTSLHREVIMRKPEVFKMACLRDIKRLFGQTRSPFYAGFGNRITDALSYRAVDVPSSRIFTIDSNGEVKMELLELTGYKSSYIHMTDLVDQMFPPVNRNPATPEYSDFNYWRSVGTSYDALSLIGVDLDELLSPQNGNLIPVSPTLSARSGETTVSTSRLSFRLSSLSLGRKSSKADLPGSSATLKSGTGSSKASFLTVSSSKRAHSPTRFQNEPESVIEQDEDADDDALGSGSDDDDQRHVPARLRSDSMPGSLPGSVEEASLLESLRRGHYQHRSPQPDRTDNEQSIDKRENPDDETPGDEDEFPQMDFSSVPYL</sequence>
<organism evidence="4 5">
    <name type="scientific">Puccinia triticina</name>
    <dbReference type="NCBI Taxonomy" id="208348"/>
    <lineage>
        <taxon>Eukaryota</taxon>
        <taxon>Fungi</taxon>
        <taxon>Dikarya</taxon>
        <taxon>Basidiomycota</taxon>
        <taxon>Pucciniomycotina</taxon>
        <taxon>Pucciniomycetes</taxon>
        <taxon>Pucciniales</taxon>
        <taxon>Pucciniaceae</taxon>
        <taxon>Puccinia</taxon>
    </lineage>
</organism>
<reference evidence="4" key="1">
    <citation type="submission" date="2022-10" db="EMBL/GenBank/DDBJ databases">
        <title>Puccinia triticina Genome sequencing and assembly.</title>
        <authorList>
            <person name="Li C."/>
        </authorList>
    </citation>
    <scope>NUCLEOTIDE SEQUENCE</scope>
    <source>
        <strain evidence="4">Pt15</strain>
    </source>
</reference>
<feature type="compositionally biased region" description="Basic residues" evidence="2">
    <location>
        <begin position="456"/>
        <end position="469"/>
    </location>
</feature>
<accession>A0ABY7CN86</accession>
<dbReference type="GeneID" id="77811186"/>
<dbReference type="PANTHER" id="PTHR12181:SF12">
    <property type="entry name" value="PHOSPHATIDATE PHOSPHATASE"/>
    <property type="match status" value="1"/>
</dbReference>
<dbReference type="PANTHER" id="PTHR12181">
    <property type="entry name" value="LIPIN"/>
    <property type="match status" value="1"/>
</dbReference>
<dbReference type="InterPro" id="IPR026058">
    <property type="entry name" value="LIPIN"/>
</dbReference>
<dbReference type="Proteomes" id="UP001164743">
    <property type="component" value="Chromosome 6A"/>
</dbReference>
<evidence type="ECO:0000259" key="3">
    <source>
        <dbReference type="SMART" id="SM00775"/>
    </source>
</evidence>
<feature type="region of interest" description="Disordered" evidence="2">
    <location>
        <begin position="614"/>
        <end position="712"/>
    </location>
</feature>
<dbReference type="InterPro" id="IPR013209">
    <property type="entry name" value="LNS2"/>
</dbReference>
<dbReference type="Pfam" id="PF08235">
    <property type="entry name" value="LNS2"/>
    <property type="match status" value="1"/>
</dbReference>
<dbReference type="InterPro" id="IPR031315">
    <property type="entry name" value="LNS2/PITP"/>
</dbReference>
<feature type="compositionally biased region" description="Polar residues" evidence="2">
    <location>
        <begin position="112"/>
        <end position="142"/>
    </location>
</feature>
<feature type="compositionally biased region" description="Acidic residues" evidence="2">
    <location>
        <begin position="1069"/>
        <end position="1089"/>
    </location>
</feature>
<dbReference type="InterPro" id="IPR023214">
    <property type="entry name" value="HAD_sf"/>
</dbReference>
<dbReference type="SUPFAM" id="SSF56784">
    <property type="entry name" value="HAD-like"/>
    <property type="match status" value="1"/>
</dbReference>
<feature type="compositionally biased region" description="Acidic residues" evidence="2">
    <location>
        <begin position="1147"/>
        <end position="1159"/>
    </location>
</feature>
<name>A0ABY7CN86_9BASI</name>
<feature type="region of interest" description="Disordered" evidence="2">
    <location>
        <begin position="550"/>
        <end position="599"/>
    </location>
</feature>
<feature type="compositionally biased region" description="Polar residues" evidence="2">
    <location>
        <begin position="684"/>
        <end position="712"/>
    </location>
</feature>
<feature type="compositionally biased region" description="Basic and acidic residues" evidence="2">
    <location>
        <begin position="298"/>
        <end position="312"/>
    </location>
</feature>
<feature type="region of interest" description="Disordered" evidence="2">
    <location>
        <begin position="447"/>
        <end position="469"/>
    </location>
</feature>
<feature type="region of interest" description="Disordered" evidence="2">
    <location>
        <begin position="298"/>
        <end position="343"/>
    </location>
</feature>
<evidence type="ECO:0000313" key="4">
    <source>
        <dbReference type="EMBL" id="WAQ85942.1"/>
    </source>
</evidence>
<feature type="compositionally biased region" description="Polar residues" evidence="2">
    <location>
        <begin position="1033"/>
        <end position="1054"/>
    </location>
</feature>
<dbReference type="RefSeq" id="XP_053021497.1">
    <property type="nucleotide sequence ID" value="XM_053170291.1"/>
</dbReference>
<dbReference type="Gene3D" id="3.40.50.1000">
    <property type="entry name" value="HAD superfamily/HAD-like"/>
    <property type="match status" value="1"/>
</dbReference>
<feature type="compositionally biased region" description="Polar residues" evidence="2">
    <location>
        <begin position="615"/>
        <end position="647"/>
    </location>
</feature>
<dbReference type="EMBL" id="CP110426">
    <property type="protein sequence ID" value="WAQ85942.1"/>
    <property type="molecule type" value="Genomic_DNA"/>
</dbReference>
<dbReference type="Pfam" id="PF04571">
    <property type="entry name" value="Lipin_N"/>
    <property type="match status" value="1"/>
</dbReference>
<feature type="region of interest" description="Disordered" evidence="2">
    <location>
        <begin position="111"/>
        <end position="278"/>
    </location>
</feature>